<dbReference type="InterPro" id="IPR052625">
    <property type="entry name" value="Chl_b_Red"/>
</dbReference>
<organism evidence="1 2">
    <name type="scientific">Coptis chinensis</name>
    <dbReference type="NCBI Taxonomy" id="261450"/>
    <lineage>
        <taxon>Eukaryota</taxon>
        <taxon>Viridiplantae</taxon>
        <taxon>Streptophyta</taxon>
        <taxon>Embryophyta</taxon>
        <taxon>Tracheophyta</taxon>
        <taxon>Spermatophyta</taxon>
        <taxon>Magnoliopsida</taxon>
        <taxon>Ranunculales</taxon>
        <taxon>Ranunculaceae</taxon>
        <taxon>Coptidoideae</taxon>
        <taxon>Coptis</taxon>
    </lineage>
</organism>
<dbReference type="AlphaFoldDB" id="A0A835LKT1"/>
<dbReference type="GO" id="GO:0034256">
    <property type="term" value="F:chlorophyll(ide) b reductase activity"/>
    <property type="evidence" value="ECO:0007669"/>
    <property type="project" value="TreeGrafter"/>
</dbReference>
<proteinExistence type="predicted"/>
<dbReference type="InterPro" id="IPR036291">
    <property type="entry name" value="NAD(P)-bd_dom_sf"/>
</dbReference>
<dbReference type="PANTHER" id="PTHR24314">
    <property type="entry name" value="NON-SPECIFIC LIPID TRANSFER PROTEIN-RELATED"/>
    <property type="match status" value="1"/>
</dbReference>
<dbReference type="OrthoDB" id="3592703at2759"/>
<keyword evidence="2" id="KW-1185">Reference proteome</keyword>
<dbReference type="SUPFAM" id="SSF51735">
    <property type="entry name" value="NAD(P)-binding Rossmann-fold domains"/>
    <property type="match status" value="1"/>
</dbReference>
<evidence type="ECO:0000313" key="1">
    <source>
        <dbReference type="EMBL" id="KAF9598570.1"/>
    </source>
</evidence>
<name>A0A835LKT1_9MAGN</name>
<reference evidence="1 2" key="1">
    <citation type="submission" date="2020-10" db="EMBL/GenBank/DDBJ databases">
        <title>The Coptis chinensis genome and diversification of protoberbering-type alkaloids.</title>
        <authorList>
            <person name="Wang B."/>
            <person name="Shu S."/>
            <person name="Song C."/>
            <person name="Liu Y."/>
        </authorList>
    </citation>
    <scope>NUCLEOTIDE SEQUENCE [LARGE SCALE GENOMIC DNA]</scope>
    <source>
        <strain evidence="1">HL-2020</strain>
        <tissue evidence="1">Leaf</tissue>
    </source>
</reference>
<dbReference type="PANTHER" id="PTHR24314:SF21">
    <property type="entry name" value="CHLOROPHYLL(IDE) B REDUCTASE NYC1, CHLOROPLASTIC-RELATED"/>
    <property type="match status" value="1"/>
</dbReference>
<feature type="non-terminal residue" evidence="1">
    <location>
        <position position="1"/>
    </location>
</feature>
<accession>A0A835LKT1</accession>
<comment type="caution">
    <text evidence="1">The sequence shown here is derived from an EMBL/GenBank/DDBJ whole genome shotgun (WGS) entry which is preliminary data.</text>
</comment>
<dbReference type="GO" id="GO:0010304">
    <property type="term" value="P:PSII associated light-harvesting complex II catabolic process"/>
    <property type="evidence" value="ECO:0007669"/>
    <property type="project" value="TreeGrafter"/>
</dbReference>
<evidence type="ECO:0000313" key="2">
    <source>
        <dbReference type="Proteomes" id="UP000631114"/>
    </source>
</evidence>
<protein>
    <submittedName>
        <fullName evidence="1">Uncharacterized protein</fullName>
    </submittedName>
</protein>
<dbReference type="EMBL" id="JADFTS010000007">
    <property type="protein sequence ID" value="KAF9598570.1"/>
    <property type="molecule type" value="Genomic_DNA"/>
</dbReference>
<dbReference type="GO" id="GO:0015996">
    <property type="term" value="P:chlorophyll catabolic process"/>
    <property type="evidence" value="ECO:0007669"/>
    <property type="project" value="TreeGrafter"/>
</dbReference>
<dbReference type="Proteomes" id="UP000631114">
    <property type="component" value="Unassembled WGS sequence"/>
</dbReference>
<sequence length="70" mass="7790">MWVMRSQEKGGHIFNVDGAGYGVFTTLTCRYGWTKCSLRQLQASLLTENKWSKVGVHTASPGMVLTDLLL</sequence>
<gene>
    <name evidence="1" type="ORF">IFM89_028197</name>
</gene>